<protein>
    <submittedName>
        <fullName evidence="1">Uncharacterized protein</fullName>
    </submittedName>
</protein>
<evidence type="ECO:0000313" key="2">
    <source>
        <dbReference type="Proteomes" id="UP000037122"/>
    </source>
</evidence>
<dbReference type="AlphaFoldDB" id="A0A0L0NTR5"/>
<reference evidence="2" key="1">
    <citation type="journal article" date="2015" name="BMC Genomics">
        <title>Draft genome of a commonly misdiagnosed multidrug resistant pathogen Candida auris.</title>
        <authorList>
            <person name="Chatterjee S."/>
            <person name="Alampalli S.V."/>
            <person name="Nageshan R.K."/>
            <person name="Chettiar S.T."/>
            <person name="Joshi S."/>
            <person name="Tatu U.S."/>
        </authorList>
    </citation>
    <scope>NUCLEOTIDE SEQUENCE [LARGE SCALE GENOMIC DNA]</scope>
    <source>
        <strain evidence="2">6684</strain>
    </source>
</reference>
<gene>
    <name evidence="1" type="ORF">QG37_05790</name>
</gene>
<dbReference type="VEuPathDB" id="FungiDB:QG37_05790"/>
<comment type="caution">
    <text evidence="1">The sequence shown here is derived from an EMBL/GenBank/DDBJ whole genome shotgun (WGS) entry which is preliminary data.</text>
</comment>
<organism evidence="1 2">
    <name type="scientific">Candidozyma auris</name>
    <name type="common">Yeast</name>
    <name type="synonym">Candida auris</name>
    <dbReference type="NCBI Taxonomy" id="498019"/>
    <lineage>
        <taxon>Eukaryota</taxon>
        <taxon>Fungi</taxon>
        <taxon>Dikarya</taxon>
        <taxon>Ascomycota</taxon>
        <taxon>Saccharomycotina</taxon>
        <taxon>Pichiomycetes</taxon>
        <taxon>Metschnikowiaceae</taxon>
        <taxon>Candidozyma</taxon>
    </lineage>
</organism>
<proteinExistence type="predicted"/>
<evidence type="ECO:0000313" key="1">
    <source>
        <dbReference type="EMBL" id="KND97409.1"/>
    </source>
</evidence>
<name>A0A0L0NTR5_CANAR</name>
<dbReference type="EMBL" id="LGST01000041">
    <property type="protein sequence ID" value="KND97409.1"/>
    <property type="molecule type" value="Genomic_DNA"/>
</dbReference>
<sequence>MSGLFGTASPNHLWILFRPNRKVACHGMLPASKASRLQNTGRWPWTRQEIAVQEKNDPNDVVVYIVLFWVTGSSTVSKMFSGSLCSLSSFAWVACSCYKPFCSLRKLAGRAAPEKEKMKFGSPHGGEVWRVFQIELRTLDGVGVAG</sequence>
<dbReference type="Proteomes" id="UP000037122">
    <property type="component" value="Unassembled WGS sequence"/>
</dbReference>
<accession>A0A0L0NTR5</accession>